<evidence type="ECO:0000256" key="1">
    <source>
        <dbReference type="SAM" id="Phobius"/>
    </source>
</evidence>
<dbReference type="RefSeq" id="WP_248360832.1">
    <property type="nucleotide sequence ID" value="NZ_AP025591.1"/>
</dbReference>
<dbReference type="Proteomes" id="UP001162891">
    <property type="component" value="Chromosome"/>
</dbReference>
<reference evidence="4" key="1">
    <citation type="journal article" date="2022" name="Int. J. Syst. Evol. Microbiol.">
        <title>Anaeromyxobacter oryzae sp. nov., Anaeromyxobacter diazotrophicus sp. nov. and Anaeromyxobacter paludicola sp. nov., isolated from paddy soils.</title>
        <authorList>
            <person name="Itoh H."/>
            <person name="Xu Z."/>
            <person name="Mise K."/>
            <person name="Masuda Y."/>
            <person name="Ushijima N."/>
            <person name="Hayakawa C."/>
            <person name="Shiratori Y."/>
            <person name="Senoo K."/>
        </authorList>
    </citation>
    <scope>NUCLEOTIDE SEQUENCE [LARGE SCALE GENOMIC DNA]</scope>
    <source>
        <strain evidence="4">Red232</strain>
    </source>
</reference>
<organism evidence="3 4">
    <name type="scientific">Anaeromyxobacter oryzae</name>
    <dbReference type="NCBI Taxonomy" id="2918170"/>
    <lineage>
        <taxon>Bacteria</taxon>
        <taxon>Pseudomonadati</taxon>
        <taxon>Myxococcota</taxon>
        <taxon>Myxococcia</taxon>
        <taxon>Myxococcales</taxon>
        <taxon>Cystobacterineae</taxon>
        <taxon>Anaeromyxobacteraceae</taxon>
        <taxon>Anaeromyxobacter</taxon>
    </lineage>
</organism>
<proteinExistence type="predicted"/>
<keyword evidence="1" id="KW-1133">Transmembrane helix</keyword>
<evidence type="ECO:0000313" key="3">
    <source>
        <dbReference type="EMBL" id="BDG03112.1"/>
    </source>
</evidence>
<dbReference type="Pfam" id="PF02517">
    <property type="entry name" value="Rce1-like"/>
    <property type="match status" value="1"/>
</dbReference>
<feature type="transmembrane region" description="Helical" evidence="1">
    <location>
        <begin position="46"/>
        <end position="67"/>
    </location>
</feature>
<evidence type="ECO:0000259" key="2">
    <source>
        <dbReference type="Pfam" id="PF02517"/>
    </source>
</evidence>
<dbReference type="InterPro" id="IPR003675">
    <property type="entry name" value="Rce1/LyrA-like_dom"/>
</dbReference>
<accession>A0ABM7WUE1</accession>
<feature type="transmembrane region" description="Helical" evidence="1">
    <location>
        <begin position="74"/>
        <end position="96"/>
    </location>
</feature>
<sequence length="97" mass="10150">MAAWLRSPVAGALGMSVLFALAHAPGYVLRGAHSVEGMARAPDALGAAAYAIVILSPIGVAFGMLWARTRNLTLVVVLHGWFDLIPNIAPLIRAFAS</sequence>
<keyword evidence="1" id="KW-0472">Membrane</keyword>
<name>A0ABM7WUE1_9BACT</name>
<feature type="domain" description="CAAX prenyl protease 2/Lysostaphin resistance protein A-like" evidence="2">
    <location>
        <begin position="6"/>
        <end position="85"/>
    </location>
</feature>
<protein>
    <recommendedName>
        <fullName evidence="2">CAAX prenyl protease 2/Lysostaphin resistance protein A-like domain-containing protein</fullName>
    </recommendedName>
</protein>
<gene>
    <name evidence="3" type="ORF">AMOR_21080</name>
</gene>
<keyword evidence="4" id="KW-1185">Reference proteome</keyword>
<evidence type="ECO:0000313" key="4">
    <source>
        <dbReference type="Proteomes" id="UP001162891"/>
    </source>
</evidence>
<keyword evidence="1" id="KW-0812">Transmembrane</keyword>
<dbReference type="EMBL" id="AP025591">
    <property type="protein sequence ID" value="BDG03112.1"/>
    <property type="molecule type" value="Genomic_DNA"/>
</dbReference>